<dbReference type="Pfam" id="PF00111">
    <property type="entry name" value="Fer2"/>
    <property type="match status" value="1"/>
</dbReference>
<dbReference type="Gene3D" id="3.40.50.80">
    <property type="entry name" value="Nucleotide-binding domain of ferredoxin-NADP reductase (FNR) module"/>
    <property type="match status" value="1"/>
</dbReference>
<reference evidence="6 7" key="1">
    <citation type="submission" date="2018-03" db="EMBL/GenBank/DDBJ databases">
        <title>Genomic Encyclopedia of Archaeal and Bacterial Type Strains, Phase II (KMG-II): from individual species to whole genera.</title>
        <authorList>
            <person name="Goeker M."/>
        </authorList>
    </citation>
    <scope>NUCLEOTIDE SEQUENCE [LARGE SCALE GENOMIC DNA]</scope>
    <source>
        <strain evidence="6 7">DSM 19711</strain>
    </source>
</reference>
<evidence type="ECO:0000313" key="7">
    <source>
        <dbReference type="Proteomes" id="UP000238083"/>
    </source>
</evidence>
<dbReference type="GO" id="GO:0051537">
    <property type="term" value="F:2 iron, 2 sulfur cluster binding"/>
    <property type="evidence" value="ECO:0007669"/>
    <property type="project" value="UniProtKB-KW"/>
</dbReference>
<dbReference type="GO" id="GO:0008168">
    <property type="term" value="F:methyltransferase activity"/>
    <property type="evidence" value="ECO:0007669"/>
    <property type="project" value="UniProtKB-KW"/>
</dbReference>
<name>A0A2T0QUW6_9ACTN</name>
<keyword evidence="3" id="KW-0411">Iron-sulfur</keyword>
<dbReference type="CDD" id="cd00207">
    <property type="entry name" value="fer2"/>
    <property type="match status" value="1"/>
</dbReference>
<feature type="domain" description="2Fe-2S ferredoxin-type" evidence="4">
    <location>
        <begin position="237"/>
        <end position="330"/>
    </location>
</feature>
<dbReference type="InterPro" id="IPR017938">
    <property type="entry name" value="Riboflavin_synthase-like_b-brl"/>
</dbReference>
<dbReference type="CDD" id="cd06185">
    <property type="entry name" value="PDR_like"/>
    <property type="match status" value="1"/>
</dbReference>
<dbReference type="GO" id="GO:0032259">
    <property type="term" value="P:methylation"/>
    <property type="evidence" value="ECO:0007669"/>
    <property type="project" value="UniProtKB-KW"/>
</dbReference>
<proteinExistence type="predicted"/>
<evidence type="ECO:0000256" key="1">
    <source>
        <dbReference type="ARBA" id="ARBA00001974"/>
    </source>
</evidence>
<keyword evidence="2" id="KW-0479">Metal-binding</keyword>
<dbReference type="Gene3D" id="3.10.20.30">
    <property type="match status" value="1"/>
</dbReference>
<dbReference type="RefSeq" id="WP_106215515.1">
    <property type="nucleotide sequence ID" value="NZ_PVZF01000021.1"/>
</dbReference>
<dbReference type="InterPro" id="IPR006058">
    <property type="entry name" value="2Fe2S_fd_BS"/>
</dbReference>
<dbReference type="GO" id="GO:0016491">
    <property type="term" value="F:oxidoreductase activity"/>
    <property type="evidence" value="ECO:0007669"/>
    <property type="project" value="InterPro"/>
</dbReference>
<dbReference type="PANTHER" id="PTHR47354:SF2">
    <property type="entry name" value="BLR2392 PROTEIN"/>
    <property type="match status" value="1"/>
</dbReference>
<dbReference type="PROSITE" id="PS00197">
    <property type="entry name" value="2FE2S_FER_1"/>
    <property type="match status" value="1"/>
</dbReference>
<dbReference type="Proteomes" id="UP000238083">
    <property type="component" value="Unassembled WGS sequence"/>
</dbReference>
<comment type="caution">
    <text evidence="6">The sequence shown here is derived from an EMBL/GenBank/DDBJ whole genome shotgun (WGS) entry which is preliminary data.</text>
</comment>
<evidence type="ECO:0000259" key="4">
    <source>
        <dbReference type="PROSITE" id="PS51085"/>
    </source>
</evidence>
<keyword evidence="6" id="KW-0489">Methyltransferase</keyword>
<gene>
    <name evidence="6" type="ORF">CLV37_12114</name>
</gene>
<dbReference type="InterPro" id="IPR039261">
    <property type="entry name" value="FNR_nucleotide-bd"/>
</dbReference>
<organism evidence="6 7">
    <name type="scientific">Kineococcus rhizosphaerae</name>
    <dbReference type="NCBI Taxonomy" id="559628"/>
    <lineage>
        <taxon>Bacteria</taxon>
        <taxon>Bacillati</taxon>
        <taxon>Actinomycetota</taxon>
        <taxon>Actinomycetes</taxon>
        <taxon>Kineosporiales</taxon>
        <taxon>Kineosporiaceae</taxon>
        <taxon>Kineococcus</taxon>
    </lineage>
</organism>
<accession>A0A2T0QUW6</accession>
<dbReference type="InterPro" id="IPR012675">
    <property type="entry name" value="Beta-grasp_dom_sf"/>
</dbReference>
<dbReference type="InterPro" id="IPR008333">
    <property type="entry name" value="Cbr1-like_FAD-bd_dom"/>
</dbReference>
<comment type="cofactor">
    <cofactor evidence="1">
        <name>FAD</name>
        <dbReference type="ChEBI" id="CHEBI:57692"/>
    </cofactor>
</comment>
<dbReference type="SUPFAM" id="SSF63380">
    <property type="entry name" value="Riboflavin synthase domain-like"/>
    <property type="match status" value="1"/>
</dbReference>
<protein>
    <submittedName>
        <fullName evidence="6">Vanillate demethylase subunit B</fullName>
    </submittedName>
</protein>
<dbReference type="InterPro" id="IPR017927">
    <property type="entry name" value="FAD-bd_FR_type"/>
</dbReference>
<dbReference type="AlphaFoldDB" id="A0A2T0QUW6"/>
<keyword evidence="2" id="KW-0001">2Fe-2S</keyword>
<dbReference type="OrthoDB" id="3807506at2"/>
<sequence>MSAAAHPWREARVVETADVALGARRIVLELPGPTRRADPGSHVDVRVPVAGRSEHRSYSVVDGSPDGRRLALTVRLSPTSRGGSAHLHSLRAGDALTCTSPLQNFPLRIGAERYLLLAGGVGITALAAAARVLARQGAAVTLVYAGRSRDRMPYLDDLAAELGPNLRVHVSDEGDRLDVPALVAGVAADAPGTEVYACGPLRMLEDLTAAWAVAGLPAANLRYETFGTSGRHEVQPFEVRLPSRGISARVEPDGTILQALQAAGADLIYDCLKGECGLCVLPVRATVGDLDHRDVFLSTEQKARGDRLCACVSRVTSGVPGGGVVTLDLP</sequence>
<evidence type="ECO:0000259" key="5">
    <source>
        <dbReference type="PROSITE" id="PS51384"/>
    </source>
</evidence>
<dbReference type="PROSITE" id="PS51384">
    <property type="entry name" value="FAD_FR"/>
    <property type="match status" value="1"/>
</dbReference>
<keyword evidence="6" id="KW-0808">Transferase</keyword>
<dbReference type="InterPro" id="IPR036010">
    <property type="entry name" value="2Fe-2S_ferredoxin-like_sf"/>
</dbReference>
<dbReference type="PANTHER" id="PTHR47354">
    <property type="entry name" value="NADH OXIDOREDUCTASE HCR"/>
    <property type="match status" value="1"/>
</dbReference>
<dbReference type="PROSITE" id="PS51085">
    <property type="entry name" value="2FE2S_FER_2"/>
    <property type="match status" value="1"/>
</dbReference>
<dbReference type="EMBL" id="PVZF01000021">
    <property type="protein sequence ID" value="PRY09074.1"/>
    <property type="molecule type" value="Genomic_DNA"/>
</dbReference>
<evidence type="ECO:0000313" key="6">
    <source>
        <dbReference type="EMBL" id="PRY09074.1"/>
    </source>
</evidence>
<evidence type="ECO:0000256" key="2">
    <source>
        <dbReference type="ARBA" id="ARBA00022714"/>
    </source>
</evidence>
<keyword evidence="2" id="KW-0408">Iron</keyword>
<evidence type="ECO:0000256" key="3">
    <source>
        <dbReference type="ARBA" id="ARBA00023014"/>
    </source>
</evidence>
<keyword evidence="7" id="KW-1185">Reference proteome</keyword>
<dbReference type="Gene3D" id="2.40.30.10">
    <property type="entry name" value="Translation factors"/>
    <property type="match status" value="1"/>
</dbReference>
<dbReference type="PRINTS" id="PR00409">
    <property type="entry name" value="PHDIOXRDTASE"/>
</dbReference>
<dbReference type="InterPro" id="IPR050415">
    <property type="entry name" value="MRET"/>
</dbReference>
<dbReference type="Pfam" id="PF00970">
    <property type="entry name" value="FAD_binding_6"/>
    <property type="match status" value="1"/>
</dbReference>
<dbReference type="InterPro" id="IPR001041">
    <property type="entry name" value="2Fe-2S_ferredoxin-type"/>
</dbReference>
<feature type="domain" description="FAD-binding FR-type" evidence="5">
    <location>
        <begin position="6"/>
        <end position="108"/>
    </location>
</feature>
<dbReference type="SUPFAM" id="SSF52343">
    <property type="entry name" value="Ferredoxin reductase-like, C-terminal NADP-linked domain"/>
    <property type="match status" value="1"/>
</dbReference>
<dbReference type="SUPFAM" id="SSF54292">
    <property type="entry name" value="2Fe-2S ferredoxin-like"/>
    <property type="match status" value="1"/>
</dbReference>